<dbReference type="CDD" id="cd03801">
    <property type="entry name" value="GT4_PimA-like"/>
    <property type="match status" value="1"/>
</dbReference>
<dbReference type="PANTHER" id="PTHR45947:SF3">
    <property type="entry name" value="SULFOQUINOVOSYL TRANSFERASE SQD2"/>
    <property type="match status" value="1"/>
</dbReference>
<accession>A0ABS1D6E1</accession>
<organism evidence="2 3">
    <name type="scientific">Paracraurococcus ruber</name>
    <dbReference type="NCBI Taxonomy" id="77675"/>
    <lineage>
        <taxon>Bacteria</taxon>
        <taxon>Pseudomonadati</taxon>
        <taxon>Pseudomonadota</taxon>
        <taxon>Alphaproteobacteria</taxon>
        <taxon>Acetobacterales</taxon>
        <taxon>Roseomonadaceae</taxon>
        <taxon>Paracraurococcus</taxon>
    </lineage>
</organism>
<dbReference type="PANTHER" id="PTHR45947">
    <property type="entry name" value="SULFOQUINOVOSYL TRANSFERASE SQD2"/>
    <property type="match status" value="1"/>
</dbReference>
<proteinExistence type="predicted"/>
<comment type="caution">
    <text evidence="2">The sequence shown here is derived from an EMBL/GenBank/DDBJ whole genome shotgun (WGS) entry which is preliminary data.</text>
</comment>
<evidence type="ECO:0000259" key="1">
    <source>
        <dbReference type="Pfam" id="PF13439"/>
    </source>
</evidence>
<gene>
    <name evidence="2" type="ORF">CKO45_27980</name>
</gene>
<dbReference type="Pfam" id="PF13692">
    <property type="entry name" value="Glyco_trans_1_4"/>
    <property type="match status" value="1"/>
</dbReference>
<reference evidence="2 3" key="1">
    <citation type="journal article" date="2020" name="Microorganisms">
        <title>Osmotic Adaptation and Compatible Solute Biosynthesis of Phototrophic Bacteria as Revealed from Genome Analyses.</title>
        <authorList>
            <person name="Imhoff J.F."/>
            <person name="Rahn T."/>
            <person name="Kunzel S."/>
            <person name="Keller A."/>
            <person name="Neulinger S.C."/>
        </authorList>
    </citation>
    <scope>NUCLEOTIDE SEQUENCE [LARGE SCALE GENOMIC DNA]</scope>
    <source>
        <strain evidence="2 3">DSM 15382</strain>
    </source>
</reference>
<sequence length="378" mass="41802">MKIVIVGPFFWPQLEGVEKVMLNHARHLARRGHEVHVVSSRLRFPHGEFPDIPATETMEGFTIHRLEVLVRSPGWRFFYLNNGGLVIRGLGAALRRIGPDVLHAHQIAAPAWAQAAAWHAWRHGKKFFYSPHFHPDAVAGRVFYNSLLHGLNRMPVATARRIFHLTRVDYDLFLQEYPRARQDRFAVLPNGVDPAGPHARPPSEPGAARFLSVGRVDDHRKGFDLLRAAFAAVRRPGWVLTVIGRISEATTASLQAEFGTAVRVLGMVEEAVLEAEYAAADVFVMPSRYEGFGMPYIEAMRYGTPVIGTRVGGVPEVVPEGTGLLVPVDDVPALAEAMRRLGEDPALRARMGEAGRAWAGHFLWSEIVAGLEAAYLAA</sequence>
<evidence type="ECO:0000313" key="2">
    <source>
        <dbReference type="EMBL" id="MBK1662035.1"/>
    </source>
</evidence>
<keyword evidence="3" id="KW-1185">Reference proteome</keyword>
<protein>
    <recommendedName>
        <fullName evidence="1">Glycosyltransferase subfamily 4-like N-terminal domain-containing protein</fullName>
    </recommendedName>
</protein>
<dbReference type="SUPFAM" id="SSF53756">
    <property type="entry name" value="UDP-Glycosyltransferase/glycogen phosphorylase"/>
    <property type="match status" value="1"/>
</dbReference>
<dbReference type="InterPro" id="IPR050194">
    <property type="entry name" value="Glycosyltransferase_grp1"/>
</dbReference>
<evidence type="ECO:0000313" key="3">
    <source>
        <dbReference type="Proteomes" id="UP000697995"/>
    </source>
</evidence>
<dbReference type="Gene3D" id="3.40.50.2000">
    <property type="entry name" value="Glycogen Phosphorylase B"/>
    <property type="match status" value="2"/>
</dbReference>
<dbReference type="EMBL" id="NRSG01000432">
    <property type="protein sequence ID" value="MBK1662035.1"/>
    <property type="molecule type" value="Genomic_DNA"/>
</dbReference>
<dbReference type="Pfam" id="PF13439">
    <property type="entry name" value="Glyco_transf_4"/>
    <property type="match status" value="1"/>
</dbReference>
<dbReference type="InterPro" id="IPR028098">
    <property type="entry name" value="Glyco_trans_4-like_N"/>
</dbReference>
<dbReference type="RefSeq" id="WP_133223165.1">
    <property type="nucleotide sequence ID" value="NZ_NRSG01000432.1"/>
</dbReference>
<dbReference type="Proteomes" id="UP000697995">
    <property type="component" value="Unassembled WGS sequence"/>
</dbReference>
<name>A0ABS1D6E1_9PROT</name>
<feature type="domain" description="Glycosyltransferase subfamily 4-like N-terminal" evidence="1">
    <location>
        <begin position="16"/>
        <end position="194"/>
    </location>
</feature>